<gene>
    <name evidence="2" type="ORF">HMPREF3185_02153</name>
</gene>
<dbReference type="Gene3D" id="3.40.50.1110">
    <property type="entry name" value="SGNH hydrolase"/>
    <property type="match status" value="1"/>
</dbReference>
<name>A0A134AYR8_9PORP</name>
<evidence type="ECO:0000256" key="1">
    <source>
        <dbReference type="SAM" id="Phobius"/>
    </source>
</evidence>
<dbReference type="Proteomes" id="UP000070224">
    <property type="component" value="Unassembled WGS sequence"/>
</dbReference>
<feature type="transmembrane region" description="Helical" evidence="1">
    <location>
        <begin position="12"/>
        <end position="31"/>
    </location>
</feature>
<dbReference type="EMBL" id="LSDK01000152">
    <property type="protein sequence ID" value="KXB72838.1"/>
    <property type="molecule type" value="Genomic_DNA"/>
</dbReference>
<dbReference type="AlphaFoldDB" id="A0A134AYR8"/>
<dbReference type="GO" id="GO:0016788">
    <property type="term" value="F:hydrolase activity, acting on ester bonds"/>
    <property type="evidence" value="ECO:0007669"/>
    <property type="project" value="UniProtKB-ARBA"/>
</dbReference>
<sequence>MGRSSKSPDYLLRFWLLALVVTLGLLLLYFLPDNIFGWEPNKVDLLSDLRREQVDSLANKSEDAVALSQQARSTDKKVQERERIHRELEAQAKAATPDSAMSAEKLDSTIHPTSILVDMTPAHDGLQHFFAQLRRRSSLGRPVRIAVLGDSFIEGDIFTSSIRSQLQARYGGSGVGWLPLTSETAGFRRTVRHEFKGWKEYNQLHSKGRYPLPSHYYTGSVGDWVRYTLPKGARPCNEVVIYYKAPSGATLEVSTNSEETTTLELPATETLSACRLASGSISSVRFTLTGGASGFVCYGVSLDGASGVSVDNFSIRGNSGLILASLDAELNKAFFAERPYDLIVLQYGLNTISPKQLDYSGYTKQLGKAIDHLRAATGRADYLLLGVSDRGVKASGGVVVTMPAALALERAQIRLSADKGVVFWSTREAVGRLGGIGKLASKGWAAKDYTHLSHRGGDELARQFLDAFFLEEKYYDAIK</sequence>
<dbReference type="STRING" id="322095.HMPREF3185_02153"/>
<organism evidence="2 3">
    <name type="scientific">Porphyromonas somerae</name>
    <dbReference type="NCBI Taxonomy" id="322095"/>
    <lineage>
        <taxon>Bacteria</taxon>
        <taxon>Pseudomonadati</taxon>
        <taxon>Bacteroidota</taxon>
        <taxon>Bacteroidia</taxon>
        <taxon>Bacteroidales</taxon>
        <taxon>Porphyromonadaceae</taxon>
        <taxon>Porphyromonas</taxon>
    </lineage>
</organism>
<dbReference type="Gene3D" id="2.60.120.1360">
    <property type="match status" value="1"/>
</dbReference>
<comment type="caution">
    <text evidence="2">The sequence shown here is derived from an EMBL/GenBank/DDBJ whole genome shotgun (WGS) entry which is preliminary data.</text>
</comment>
<evidence type="ECO:0000313" key="2">
    <source>
        <dbReference type="EMBL" id="KXB72838.1"/>
    </source>
</evidence>
<protein>
    <recommendedName>
        <fullName evidence="4">SGNH hydrolase-type esterase domain-containing protein</fullName>
    </recommendedName>
</protein>
<keyword evidence="1" id="KW-0472">Membrane</keyword>
<dbReference type="RefSeq" id="WP_060936151.1">
    <property type="nucleotide sequence ID" value="NZ_KQ960466.1"/>
</dbReference>
<evidence type="ECO:0008006" key="4">
    <source>
        <dbReference type="Google" id="ProtNLM"/>
    </source>
</evidence>
<dbReference type="PATRIC" id="fig|322095.3.peg.2131"/>
<keyword evidence="3" id="KW-1185">Reference proteome</keyword>
<dbReference type="OrthoDB" id="9810515at2"/>
<proteinExistence type="predicted"/>
<dbReference type="SUPFAM" id="SSF52266">
    <property type="entry name" value="SGNH hydrolase"/>
    <property type="match status" value="1"/>
</dbReference>
<keyword evidence="1" id="KW-1133">Transmembrane helix</keyword>
<accession>A0A134AYR8</accession>
<reference evidence="3" key="1">
    <citation type="submission" date="2016-01" db="EMBL/GenBank/DDBJ databases">
        <authorList>
            <person name="Mitreva M."/>
            <person name="Pepin K.H."/>
            <person name="Mihindukulasuriya K.A."/>
            <person name="Fulton R."/>
            <person name="Fronick C."/>
            <person name="O'Laughlin M."/>
            <person name="Miner T."/>
            <person name="Herter B."/>
            <person name="Rosa B.A."/>
            <person name="Cordes M."/>
            <person name="Tomlinson C."/>
            <person name="Wollam A."/>
            <person name="Palsikar V.B."/>
            <person name="Mardis E.R."/>
            <person name="Wilson R.K."/>
        </authorList>
    </citation>
    <scope>NUCLEOTIDE SEQUENCE [LARGE SCALE GENOMIC DNA]</scope>
    <source>
        <strain evidence="3">KA00683</strain>
    </source>
</reference>
<dbReference type="InterPro" id="IPR036514">
    <property type="entry name" value="SGNH_hydro_sf"/>
</dbReference>
<keyword evidence="1" id="KW-0812">Transmembrane</keyword>
<evidence type="ECO:0000313" key="3">
    <source>
        <dbReference type="Proteomes" id="UP000070224"/>
    </source>
</evidence>